<dbReference type="Proteomes" id="UP000182054">
    <property type="component" value="Unassembled WGS sequence"/>
</dbReference>
<dbReference type="Pfam" id="PF25861">
    <property type="entry name" value="PglZ_2nd"/>
    <property type="match status" value="1"/>
</dbReference>
<gene>
    <name evidence="5" type="ORF">SAMN05444374_110132</name>
</gene>
<name>A0A1I0TX60_9NOCA</name>
<dbReference type="InterPro" id="IPR058881">
    <property type="entry name" value="PglZ_2nd"/>
</dbReference>
<dbReference type="InterPro" id="IPR058882">
    <property type="entry name" value="PglZ_C"/>
</dbReference>
<dbReference type="NCBIfam" id="NF033446">
    <property type="entry name" value="BREX_PglZ_2"/>
    <property type="match status" value="1"/>
</dbReference>
<feature type="region of interest" description="Disordered" evidence="1">
    <location>
        <begin position="674"/>
        <end position="696"/>
    </location>
</feature>
<feature type="domain" description="Alkaline phosphatase-like protein PglZ C-terminal" evidence="4">
    <location>
        <begin position="828"/>
        <end position="923"/>
    </location>
</feature>
<evidence type="ECO:0000259" key="2">
    <source>
        <dbReference type="Pfam" id="PF25861"/>
    </source>
</evidence>
<sequence>MVNSLPTADVVSISTLVASFTQSRHKNGVIAVSAAPEWEGDTDLTIDGYSVRVRTAPSVLAIRDALIDRSHVDWVVILTDRTSAEIPVGVLEHLVAGRLSNLDPWPVLRQLFGAAHQEFDLLGLNNDCARAVLRELHTARVTPAPDGVLTTDHLFTVLAREKFGLDPAGLTPHSLARWSMNPAATTRFDTWKTATDAALLEQLLRWIARSLGPLGEPIAQLIRQSGPSDVVPVGLVAALLDTGSSASAAFPVPYEKSIRVRTLLDVFVGGSIQLSESHLTAWGNTATLAVSGPDVPASTIRRAESLVDGFDAAALVGRSDVLPSALRPRIDRFAEALAAAIDSSDLSEVENAWANVVAHRSAQPDSTDAPRDVRVGAAAVRLLRYLKSPSTEPDTLPGWLSAYRSELSWVDGAVNVAFTGADNTMLAAATHRIVEAARTQRGHFDRSFARLVASNGVHRSSSPGLLFIEDFLDRVLEPLTVPPPGATGHTPGSPATPVLLVVCDGMSAPVANDVVSDALRRYRPQWQECELEDAVGVRAALAVLPTVTKFSRCSLLSGALATGTQGTERHNFNAWLQRNGLPASGQVLFHKADMDAVSRGHALATEVRTALEDTERRPVVACVLNDIDDALDRSDPIGTSWSTSSFKHLDALLAAAAVVGRTVVLTSDHGHVVERREHPSVQRGTRESARYRGLSEADPASVHADEVIVQGERVLTDHNRAVLAVDEHVRYTGLKAGYHGGAALSEAVIPVSILVNGAVPQHLGLVERPNMAPAWWDAARPAITVVDTAPPVRPRSKKQVPRPAPTDTLFDVAEPTSPGDAKPVGGRDRVADLLGSPLFAQQCAAFPPRIAKQQIGALLVRLIQSNGRITLSHAASILGIQPGRARRAVAALSQVLNADGVIALSDNGTEVELSADLMFEQFGVAP</sequence>
<dbReference type="SUPFAM" id="SSF53649">
    <property type="entry name" value="Alkaline phosphatase-like"/>
    <property type="match status" value="1"/>
</dbReference>
<dbReference type="InterPro" id="IPR058880">
    <property type="entry name" value="PglZ_N"/>
</dbReference>
<dbReference type="Pfam" id="PF25863">
    <property type="entry name" value="PglZ_C"/>
    <property type="match status" value="1"/>
</dbReference>
<feature type="region of interest" description="Disordered" evidence="1">
    <location>
        <begin position="791"/>
        <end position="827"/>
    </location>
</feature>
<dbReference type="AlphaFoldDB" id="A0A1I0TX60"/>
<dbReference type="EMBL" id="FOJN01000010">
    <property type="protein sequence ID" value="SFA56404.1"/>
    <property type="molecule type" value="Genomic_DNA"/>
</dbReference>
<dbReference type="InterPro" id="IPR017850">
    <property type="entry name" value="Alkaline_phosphatase_core_sf"/>
</dbReference>
<proteinExistence type="predicted"/>
<evidence type="ECO:0000259" key="3">
    <source>
        <dbReference type="Pfam" id="PF25862"/>
    </source>
</evidence>
<dbReference type="InterPro" id="IPR047992">
    <property type="entry name" value="BREX_PglZ"/>
</dbReference>
<organism evidence="5 6">
    <name type="scientific">Rhodococcoides kroppenstedtii</name>
    <dbReference type="NCBI Taxonomy" id="293050"/>
    <lineage>
        <taxon>Bacteria</taxon>
        <taxon>Bacillati</taxon>
        <taxon>Actinomycetota</taxon>
        <taxon>Actinomycetes</taxon>
        <taxon>Mycobacteriales</taxon>
        <taxon>Nocardiaceae</taxon>
        <taxon>Rhodococcoides</taxon>
    </lineage>
</organism>
<evidence type="ECO:0000313" key="5">
    <source>
        <dbReference type="EMBL" id="SFA56404.1"/>
    </source>
</evidence>
<evidence type="ECO:0000256" key="1">
    <source>
        <dbReference type="SAM" id="MobiDB-lite"/>
    </source>
</evidence>
<dbReference type="Pfam" id="PF25862">
    <property type="entry name" value="PglZ_1st"/>
    <property type="match status" value="1"/>
</dbReference>
<accession>A0A1I0TX60</accession>
<reference evidence="5 6" key="1">
    <citation type="submission" date="2016-10" db="EMBL/GenBank/DDBJ databases">
        <authorList>
            <person name="de Groot N.N."/>
        </authorList>
    </citation>
    <scope>NUCLEOTIDE SEQUENCE [LARGE SCALE GENOMIC DNA]</scope>
    <source>
        <strain evidence="5 6">DSM 44908</strain>
    </source>
</reference>
<dbReference type="OrthoDB" id="6725302at2"/>
<evidence type="ECO:0000313" key="6">
    <source>
        <dbReference type="Proteomes" id="UP000182054"/>
    </source>
</evidence>
<feature type="compositionally biased region" description="Basic and acidic residues" evidence="1">
    <location>
        <begin position="674"/>
        <end position="695"/>
    </location>
</feature>
<protein>
    <submittedName>
        <fullName evidence="5">PglZ domain-containing protein</fullName>
    </submittedName>
</protein>
<feature type="domain" description="Alkaline phosphatase-like protein PglZ N-terminal" evidence="3">
    <location>
        <begin position="8"/>
        <end position="103"/>
    </location>
</feature>
<evidence type="ECO:0000259" key="4">
    <source>
        <dbReference type="Pfam" id="PF25863"/>
    </source>
</evidence>
<dbReference type="Pfam" id="PF08665">
    <property type="entry name" value="PglZ"/>
    <property type="match status" value="1"/>
</dbReference>
<feature type="domain" description="Alkaline phosphatase-like protein PglZ second" evidence="2">
    <location>
        <begin position="173"/>
        <end position="321"/>
    </location>
</feature>